<protein>
    <recommendedName>
        <fullName evidence="5">Transposase</fullName>
    </recommendedName>
</protein>
<feature type="domain" description="Transposable element P transposase-like GTP-binding insertion" evidence="1">
    <location>
        <begin position="22"/>
        <end position="139"/>
    </location>
</feature>
<dbReference type="OrthoDB" id="7312725at2759"/>
<reference evidence="3" key="2">
    <citation type="submission" date="2022-10" db="EMBL/GenBank/DDBJ databases">
        <authorList>
            <consortium name="ENA_rothamsted_submissions"/>
            <consortium name="culmorum"/>
            <person name="King R."/>
        </authorList>
    </citation>
    <scope>NUCLEOTIDE SEQUENCE</scope>
</reference>
<dbReference type="InterPro" id="IPR048366">
    <property type="entry name" value="TNP-like_GBD"/>
</dbReference>
<dbReference type="Proteomes" id="UP001153714">
    <property type="component" value="Chromosome 2"/>
</dbReference>
<dbReference type="EMBL" id="OU893333">
    <property type="protein sequence ID" value="CAG9789006.1"/>
    <property type="molecule type" value="Genomic_DNA"/>
</dbReference>
<feature type="domain" description="Transposable element P transposase-like RNase H C-terminal" evidence="2">
    <location>
        <begin position="207"/>
        <end position="237"/>
    </location>
</feature>
<dbReference type="PANTHER" id="PTHR47577">
    <property type="entry name" value="THAP DOMAIN-CONTAINING PROTEIN 6"/>
    <property type="match status" value="1"/>
</dbReference>
<proteinExistence type="predicted"/>
<evidence type="ECO:0008006" key="5">
    <source>
        <dbReference type="Google" id="ProtNLM"/>
    </source>
</evidence>
<reference evidence="3" key="1">
    <citation type="submission" date="2021-12" db="EMBL/GenBank/DDBJ databases">
        <authorList>
            <person name="King R."/>
        </authorList>
    </citation>
    <scope>NUCLEOTIDE SEQUENCE</scope>
</reference>
<evidence type="ECO:0000313" key="4">
    <source>
        <dbReference type="Proteomes" id="UP001153714"/>
    </source>
</evidence>
<evidence type="ECO:0000259" key="2">
    <source>
        <dbReference type="Pfam" id="PF21789"/>
    </source>
</evidence>
<gene>
    <name evidence="3" type="ORF">DIATSA_LOCUS6774</name>
</gene>
<dbReference type="Pfam" id="PF21788">
    <property type="entry name" value="TNP-like_GBD"/>
    <property type="match status" value="1"/>
</dbReference>
<sequence>MKTHFKHPQNDSKVHCLLDPPHMIKLSRNVFAETKMSSEKGEINFEFVKKLHNLQDQEGLRLANKLSSIHVNFGGKKMNVRLTTQVLSSSVADSIDFLRCSGNLNFADSEATVEYIRILDRIFDMFNCKQPFGKGFKSPMRLENMDVWTSIFNETREYLCKLKVNGSPMLQHRRKIPCLGLIIDTFSFSQFALDLLQKGIVKYFLTYKCSQDHLEMFFSCLRVAGGHNDNPSALQVKYAIRKLLFRNSVTPSVNANSFDADFQTSPVLEFKSNKHECNSVFTTETNEEQQIEWLLNTVNGRNLSEYKNNILYYISGFIVKKFLEKSNCEHCNAALVSNENEVSKEHSYTIDLNNYSAFTMFIDRGGLKYASKFVFLIVQYTEKVFITLAKDSLLKTNRHKILILIQQQFLDKLDFLIVPPHPVNSFNCETRHEIILLKFIANKYLIIECQLMAKISHSRPLAHLALLYAINCTKQFCSVMFNFQMSTIQS</sequence>
<accession>A0A9N9R312</accession>
<evidence type="ECO:0000259" key="1">
    <source>
        <dbReference type="Pfam" id="PF21788"/>
    </source>
</evidence>
<dbReference type="Pfam" id="PF21789">
    <property type="entry name" value="TNP-like_RNaseH_C"/>
    <property type="match status" value="1"/>
</dbReference>
<dbReference type="InterPro" id="IPR048367">
    <property type="entry name" value="TNP-like_RNaseH_C"/>
</dbReference>
<name>A0A9N9R312_9NEOP</name>
<keyword evidence="4" id="KW-1185">Reference proteome</keyword>
<dbReference type="PANTHER" id="PTHR47577:SF2">
    <property type="entry name" value="THAP DOMAIN CONTAINING 9"/>
    <property type="match status" value="1"/>
</dbReference>
<dbReference type="AlphaFoldDB" id="A0A9N9R312"/>
<evidence type="ECO:0000313" key="3">
    <source>
        <dbReference type="EMBL" id="CAG9789006.1"/>
    </source>
</evidence>
<organism evidence="3 4">
    <name type="scientific">Diatraea saccharalis</name>
    <name type="common">sugarcane borer</name>
    <dbReference type="NCBI Taxonomy" id="40085"/>
    <lineage>
        <taxon>Eukaryota</taxon>
        <taxon>Metazoa</taxon>
        <taxon>Ecdysozoa</taxon>
        <taxon>Arthropoda</taxon>
        <taxon>Hexapoda</taxon>
        <taxon>Insecta</taxon>
        <taxon>Pterygota</taxon>
        <taxon>Neoptera</taxon>
        <taxon>Endopterygota</taxon>
        <taxon>Lepidoptera</taxon>
        <taxon>Glossata</taxon>
        <taxon>Ditrysia</taxon>
        <taxon>Pyraloidea</taxon>
        <taxon>Crambidae</taxon>
        <taxon>Crambinae</taxon>
        <taxon>Diatraea</taxon>
    </lineage>
</organism>